<dbReference type="InterPro" id="IPR022998">
    <property type="entry name" value="ThiamineP_synth_TenI"/>
</dbReference>
<dbReference type="Pfam" id="PF02581">
    <property type="entry name" value="TMP-TENI"/>
    <property type="match status" value="1"/>
</dbReference>
<dbReference type="GO" id="GO:0005737">
    <property type="term" value="C:cytoplasm"/>
    <property type="evidence" value="ECO:0007669"/>
    <property type="project" value="TreeGrafter"/>
</dbReference>
<dbReference type="CDD" id="cd00564">
    <property type="entry name" value="TMP_TenI"/>
    <property type="match status" value="1"/>
</dbReference>
<evidence type="ECO:0000313" key="5">
    <source>
        <dbReference type="Proteomes" id="UP000700706"/>
    </source>
</evidence>
<comment type="caution">
    <text evidence="4">The sequence shown here is derived from an EMBL/GenBank/DDBJ whole genome shotgun (WGS) entry which is preliminary data.</text>
</comment>
<dbReference type="PANTHER" id="PTHR20857">
    <property type="entry name" value="THIAMINE-PHOSPHATE PYROPHOSPHORYLASE"/>
    <property type="match status" value="1"/>
</dbReference>
<dbReference type="SUPFAM" id="SSF51391">
    <property type="entry name" value="Thiamin phosphate synthase"/>
    <property type="match status" value="1"/>
</dbReference>
<keyword evidence="2" id="KW-0784">Thiamine biosynthesis</keyword>
<dbReference type="GO" id="GO:0009228">
    <property type="term" value="P:thiamine biosynthetic process"/>
    <property type="evidence" value="ECO:0007669"/>
    <property type="project" value="UniProtKB-KW"/>
</dbReference>
<dbReference type="AlphaFoldDB" id="A0A952FQE7"/>
<dbReference type="Proteomes" id="UP000700706">
    <property type="component" value="Unassembled WGS sequence"/>
</dbReference>
<evidence type="ECO:0000256" key="1">
    <source>
        <dbReference type="ARBA" id="ARBA00004948"/>
    </source>
</evidence>
<name>A0A952FQE7_9PROT</name>
<dbReference type="Gene3D" id="3.20.20.70">
    <property type="entry name" value="Aldolase class I"/>
    <property type="match status" value="1"/>
</dbReference>
<protein>
    <submittedName>
        <fullName evidence="4">Thiamine phosphate synthase</fullName>
    </submittedName>
</protein>
<sequence>MTGLPSPPLLLITDRRQAARPLDGVVAAALAAGCRWVSLREKDLPAAERLALLRRLRALAWPAGAVVTVHADPEAAAEADGLHLAAGGDPAAARQRLGPAALVGISCHSGGEVDAAIAAGADYVTLGPLAPTASKPGYGPTLSLAEAGAIARRHPGRVIALGGVGPGLLPGLIAAGFAGAAVMGGVMRAGDPTAMIRDLLAALGAGPA</sequence>
<gene>
    <name evidence="4" type="ORF">JF625_16815</name>
</gene>
<proteinExistence type="predicted"/>
<accession>A0A952FQE7</accession>
<evidence type="ECO:0000256" key="2">
    <source>
        <dbReference type="ARBA" id="ARBA00022977"/>
    </source>
</evidence>
<dbReference type="InterPro" id="IPR013785">
    <property type="entry name" value="Aldolase_TIM"/>
</dbReference>
<dbReference type="EMBL" id="JAEKLZ010000236">
    <property type="protein sequence ID" value="MBW8726794.1"/>
    <property type="molecule type" value="Genomic_DNA"/>
</dbReference>
<reference evidence="4" key="1">
    <citation type="submission" date="2020-06" db="EMBL/GenBank/DDBJ databases">
        <title>Stable isotope informed genome-resolved metagenomics uncovers potential trophic interactions in rhizosphere soil.</title>
        <authorList>
            <person name="Starr E.P."/>
            <person name="Shi S."/>
            <person name="Blazewicz S.J."/>
            <person name="Koch B.J."/>
            <person name="Probst A.J."/>
            <person name="Hungate B.A."/>
            <person name="Pett-Ridge J."/>
            <person name="Firestone M.K."/>
            <person name="Banfield J.F."/>
        </authorList>
    </citation>
    <scope>NUCLEOTIDE SEQUENCE</scope>
    <source>
        <strain evidence="4">YM_69_17</strain>
    </source>
</reference>
<dbReference type="PANTHER" id="PTHR20857:SF15">
    <property type="entry name" value="THIAMINE-PHOSPHATE SYNTHASE"/>
    <property type="match status" value="1"/>
</dbReference>
<dbReference type="InterPro" id="IPR036206">
    <property type="entry name" value="ThiamineP_synth_sf"/>
</dbReference>
<comment type="pathway">
    <text evidence="1">Cofactor biosynthesis; thiamine diphosphate biosynthesis.</text>
</comment>
<evidence type="ECO:0000313" key="4">
    <source>
        <dbReference type="EMBL" id="MBW8726794.1"/>
    </source>
</evidence>
<feature type="domain" description="Thiamine phosphate synthase/TenI" evidence="3">
    <location>
        <begin position="9"/>
        <end position="185"/>
    </location>
</feature>
<organism evidence="4 5">
    <name type="scientific">Inquilinus limosus</name>
    <dbReference type="NCBI Taxonomy" id="171674"/>
    <lineage>
        <taxon>Bacteria</taxon>
        <taxon>Pseudomonadati</taxon>
        <taxon>Pseudomonadota</taxon>
        <taxon>Alphaproteobacteria</taxon>
        <taxon>Rhodospirillales</taxon>
        <taxon>Rhodospirillaceae</taxon>
        <taxon>Inquilinus</taxon>
    </lineage>
</organism>
<dbReference type="GO" id="GO:0004789">
    <property type="term" value="F:thiamine-phosphate diphosphorylase activity"/>
    <property type="evidence" value="ECO:0007669"/>
    <property type="project" value="TreeGrafter"/>
</dbReference>
<evidence type="ECO:0000259" key="3">
    <source>
        <dbReference type="Pfam" id="PF02581"/>
    </source>
</evidence>